<reference evidence="2 3" key="1">
    <citation type="submission" date="2024-02" db="EMBL/GenBank/DDBJ databases">
        <title>Expansion and revision of Xanthobacter and proposal of Roseixanthobacter gen. nov.</title>
        <authorList>
            <person name="Soltysiak M.P.M."/>
            <person name="Jalihal A."/>
            <person name="Ory A."/>
            <person name="Chrisophersen C."/>
            <person name="Lee A.D."/>
            <person name="Boulton J."/>
            <person name="Springer M."/>
        </authorList>
    </citation>
    <scope>NUCLEOTIDE SEQUENCE [LARGE SCALE GENOMIC DNA]</scope>
    <source>
        <strain evidence="2 3">23A</strain>
    </source>
</reference>
<dbReference type="Proteomes" id="UP001604002">
    <property type="component" value="Unassembled WGS sequence"/>
</dbReference>
<evidence type="ECO:0000313" key="2">
    <source>
        <dbReference type="EMBL" id="MFG1371529.1"/>
    </source>
</evidence>
<dbReference type="Pfam" id="PF10685">
    <property type="entry name" value="KGG"/>
    <property type="match status" value="1"/>
</dbReference>
<keyword evidence="3" id="KW-1185">Reference proteome</keyword>
<feature type="region of interest" description="Disordered" evidence="1">
    <location>
        <begin position="1"/>
        <end position="84"/>
    </location>
</feature>
<proteinExistence type="predicted"/>
<dbReference type="RefSeq" id="WP_393991511.1">
    <property type="nucleotide sequence ID" value="NZ_JBAFVH010000002.1"/>
</dbReference>
<protein>
    <submittedName>
        <fullName evidence="2">KGG domain-containing protein</fullName>
    </submittedName>
</protein>
<organism evidence="2 3">
    <name type="scientific">Xanthobacter oligotrophicus</name>
    <dbReference type="NCBI Taxonomy" id="2607286"/>
    <lineage>
        <taxon>Bacteria</taxon>
        <taxon>Pseudomonadati</taxon>
        <taxon>Pseudomonadota</taxon>
        <taxon>Alphaproteobacteria</taxon>
        <taxon>Hyphomicrobiales</taxon>
        <taxon>Xanthobacteraceae</taxon>
        <taxon>Xanthobacter</taxon>
    </lineage>
</organism>
<sequence length="84" mass="8844">MEPTRTKQRRGFAAMSPEKQREIASMGGSSVPAEKRSFATNRALAAEAGRKGGLNVPTENRTFSRNPKLASAAGRAGGAKRKGA</sequence>
<dbReference type="EMBL" id="JBAFVH010000002">
    <property type="protein sequence ID" value="MFG1371529.1"/>
    <property type="molecule type" value="Genomic_DNA"/>
</dbReference>
<dbReference type="InterPro" id="IPR019626">
    <property type="entry name" value="Stress-induced_KGG_rpt"/>
</dbReference>
<evidence type="ECO:0000313" key="3">
    <source>
        <dbReference type="Proteomes" id="UP001604002"/>
    </source>
</evidence>
<comment type="caution">
    <text evidence="2">The sequence shown here is derived from an EMBL/GenBank/DDBJ whole genome shotgun (WGS) entry which is preliminary data.</text>
</comment>
<feature type="compositionally biased region" description="Basic residues" evidence="1">
    <location>
        <begin position="1"/>
        <end position="10"/>
    </location>
</feature>
<evidence type="ECO:0000256" key="1">
    <source>
        <dbReference type="SAM" id="MobiDB-lite"/>
    </source>
</evidence>
<gene>
    <name evidence="2" type="ORF">V5F32_05070</name>
</gene>
<name>A0ABW6ZUU9_9HYPH</name>
<accession>A0ABW6ZUU9</accession>